<sequence length="230" mass="26520">MFGIWKHRKPLVHDHQATYLENFSIAPGDLYKAIESEIAEKQLPDIEVSRVFFREGGLLSANREYLRVRRERFAYLVCAAPWGTSFFFSTRFTEIPCSLRWWEVIVALMFVAGAFIAYWQLLGLYWGIAIFALNVIAFVTLCRNLVTMGWNRLDDLLLRLPVFGVIYEAFLRPVTFFRDDTRGLFQNLVQSIVHRQIAAFTASSGLSLLEFKDLKPDRPLAAFLRKVLGG</sequence>
<dbReference type="AlphaFoldDB" id="A0A1T4X7Y7"/>
<evidence type="ECO:0000256" key="1">
    <source>
        <dbReference type="SAM" id="Phobius"/>
    </source>
</evidence>
<keyword evidence="1" id="KW-0472">Membrane</keyword>
<dbReference type="RefSeq" id="WP_078812385.1">
    <property type="nucleotide sequence ID" value="NZ_FUYE01000003.1"/>
</dbReference>
<feature type="transmembrane region" description="Helical" evidence="1">
    <location>
        <begin position="124"/>
        <end position="146"/>
    </location>
</feature>
<evidence type="ECO:0000313" key="3">
    <source>
        <dbReference type="Proteomes" id="UP000190774"/>
    </source>
</evidence>
<protein>
    <submittedName>
        <fullName evidence="2">Uncharacterized protein</fullName>
    </submittedName>
</protein>
<accession>A0A1T4X7Y7</accession>
<dbReference type="OrthoDB" id="195079at2"/>
<dbReference type="STRING" id="48467.SAMN02745166_01184"/>
<keyword evidence="1" id="KW-0812">Transmembrane</keyword>
<name>A0A1T4X7Y7_9BACT</name>
<keyword evidence="3" id="KW-1185">Reference proteome</keyword>
<organism evidence="2 3">
    <name type="scientific">Prosthecobacter debontii</name>
    <dbReference type="NCBI Taxonomy" id="48467"/>
    <lineage>
        <taxon>Bacteria</taxon>
        <taxon>Pseudomonadati</taxon>
        <taxon>Verrucomicrobiota</taxon>
        <taxon>Verrucomicrobiia</taxon>
        <taxon>Verrucomicrobiales</taxon>
        <taxon>Verrucomicrobiaceae</taxon>
        <taxon>Prosthecobacter</taxon>
    </lineage>
</organism>
<reference evidence="3" key="1">
    <citation type="submission" date="2017-02" db="EMBL/GenBank/DDBJ databases">
        <authorList>
            <person name="Varghese N."/>
            <person name="Submissions S."/>
        </authorList>
    </citation>
    <scope>NUCLEOTIDE SEQUENCE [LARGE SCALE GENOMIC DNA]</scope>
    <source>
        <strain evidence="3">ATCC 700200</strain>
    </source>
</reference>
<proteinExistence type="predicted"/>
<dbReference type="Proteomes" id="UP000190774">
    <property type="component" value="Unassembled WGS sequence"/>
</dbReference>
<evidence type="ECO:0000313" key="2">
    <source>
        <dbReference type="EMBL" id="SKA85686.1"/>
    </source>
</evidence>
<dbReference type="EMBL" id="FUYE01000003">
    <property type="protein sequence ID" value="SKA85686.1"/>
    <property type="molecule type" value="Genomic_DNA"/>
</dbReference>
<gene>
    <name evidence="2" type="ORF">SAMN02745166_01184</name>
</gene>
<keyword evidence="1" id="KW-1133">Transmembrane helix</keyword>
<feature type="transmembrane region" description="Helical" evidence="1">
    <location>
        <begin position="99"/>
        <end position="119"/>
    </location>
</feature>